<dbReference type="SUPFAM" id="SSF52540">
    <property type="entry name" value="P-loop containing nucleoside triphosphate hydrolases"/>
    <property type="match status" value="1"/>
</dbReference>
<accession>S7UNA6</accession>
<dbReference type="STRING" id="1121439.dsat_2200"/>
<dbReference type="InterPro" id="IPR027417">
    <property type="entry name" value="P-loop_NTPase"/>
</dbReference>
<comment type="caution">
    <text evidence="2">The sequence shown here is derived from an EMBL/GenBank/DDBJ whole genome shotgun (WGS) entry which is preliminary data.</text>
</comment>
<reference evidence="2 3" key="1">
    <citation type="journal article" date="2013" name="Genome Announc.">
        <title>Draft genome sequences for three mercury-methylating, sulfate-reducing bacteria.</title>
        <authorList>
            <person name="Brown S.D."/>
            <person name="Hurt R.A.Jr."/>
            <person name="Gilmour C.C."/>
            <person name="Elias D.A."/>
        </authorList>
    </citation>
    <scope>NUCLEOTIDE SEQUENCE [LARGE SCALE GENOMIC DNA]</scope>
    <source>
        <strain evidence="2 3">DSM 16529</strain>
    </source>
</reference>
<dbReference type="EMBL" id="ATHI01000004">
    <property type="protein sequence ID" value="EPR35499.1"/>
    <property type="molecule type" value="Genomic_DNA"/>
</dbReference>
<dbReference type="RefSeq" id="WP_020886086.1">
    <property type="nucleotide sequence ID" value="NZ_ATHI01000004.1"/>
</dbReference>
<dbReference type="eggNOG" id="COG0410">
    <property type="taxonomic scope" value="Bacteria"/>
</dbReference>
<evidence type="ECO:0000313" key="3">
    <source>
        <dbReference type="Proteomes" id="UP000014975"/>
    </source>
</evidence>
<evidence type="ECO:0000313" key="2">
    <source>
        <dbReference type="EMBL" id="EPR35499.1"/>
    </source>
</evidence>
<dbReference type="Gene3D" id="3.40.50.300">
    <property type="entry name" value="P-loop containing nucleotide triphosphate hydrolases"/>
    <property type="match status" value="1"/>
</dbReference>
<sequence length="242" mass="26835">MNEHLPGLPDLPDLPDPRGLSRRLDSLRALARTRHDERLRTGKELVETRAFLELLPRAEALLENLSNALFGELLSEIEQSLTQAIREILGQERTVRAVRGSYGGRLHVHFEIEQDGCTEDVLTGQGGSVCNILSVGLRLIALSQLDPARHRPFLVLDEQDCWLKPELVPRLIGVVKAVAKRLGIQVLIISHHSLDHFSLKAERIYGLSASREHGVEVRLLAVRTPGPAEEPDTSGALDSVEE</sequence>
<dbReference type="PATRIC" id="fig|1121439.3.peg.589"/>
<proteinExistence type="predicted"/>
<evidence type="ECO:0000256" key="1">
    <source>
        <dbReference type="SAM" id="MobiDB-lite"/>
    </source>
</evidence>
<feature type="region of interest" description="Disordered" evidence="1">
    <location>
        <begin position="223"/>
        <end position="242"/>
    </location>
</feature>
<gene>
    <name evidence="2" type="ORF">dsat_2200</name>
</gene>
<organism evidence="2 3">
    <name type="scientific">Alkalidesulfovibrio alkalitolerans DSM 16529</name>
    <dbReference type="NCBI Taxonomy" id="1121439"/>
    <lineage>
        <taxon>Bacteria</taxon>
        <taxon>Pseudomonadati</taxon>
        <taxon>Thermodesulfobacteriota</taxon>
        <taxon>Desulfovibrionia</taxon>
        <taxon>Desulfovibrionales</taxon>
        <taxon>Desulfovibrionaceae</taxon>
        <taxon>Alkalidesulfovibrio</taxon>
    </lineage>
</organism>
<dbReference type="AlphaFoldDB" id="S7UNA6"/>
<dbReference type="Proteomes" id="UP000014975">
    <property type="component" value="Unassembled WGS sequence"/>
</dbReference>
<keyword evidence="3" id="KW-1185">Reference proteome</keyword>
<protein>
    <submittedName>
        <fullName evidence="2">Uncharacterized protein</fullName>
    </submittedName>
</protein>
<name>S7UNA6_9BACT</name>